<organism evidence="2 3">
    <name type="scientific">Pigmentiphaga aceris</name>
    <dbReference type="NCBI Taxonomy" id="1940612"/>
    <lineage>
        <taxon>Bacteria</taxon>
        <taxon>Pseudomonadati</taxon>
        <taxon>Pseudomonadota</taxon>
        <taxon>Betaproteobacteria</taxon>
        <taxon>Burkholderiales</taxon>
        <taxon>Alcaligenaceae</taxon>
        <taxon>Pigmentiphaga</taxon>
    </lineage>
</organism>
<protein>
    <submittedName>
        <fullName evidence="2">Uncharacterized protein</fullName>
    </submittedName>
</protein>
<evidence type="ECO:0000313" key="2">
    <source>
        <dbReference type="EMBL" id="QEI08611.1"/>
    </source>
</evidence>
<dbReference type="Proteomes" id="UP000325161">
    <property type="component" value="Chromosome"/>
</dbReference>
<dbReference type="KEGG" id="pacr:FXN63_24280"/>
<dbReference type="EMBL" id="CP043046">
    <property type="protein sequence ID" value="QEI08611.1"/>
    <property type="molecule type" value="Genomic_DNA"/>
</dbReference>
<feature type="region of interest" description="Disordered" evidence="1">
    <location>
        <begin position="1"/>
        <end position="22"/>
    </location>
</feature>
<proteinExistence type="predicted"/>
<keyword evidence="3" id="KW-1185">Reference proteome</keyword>
<reference evidence="2 3" key="1">
    <citation type="submission" date="2019-08" db="EMBL/GenBank/DDBJ databases">
        <title>Amphibian skin-associated Pigmentiphaga: genome sequence and occurrence across geography and hosts.</title>
        <authorList>
            <person name="Bletz M.C."/>
            <person name="Bunk B."/>
            <person name="Sproeer C."/>
            <person name="Biwer P."/>
            <person name="Reiter S."/>
            <person name="Rabemananjara F.C.E."/>
            <person name="Schulz S."/>
            <person name="Overmann J."/>
            <person name="Vences M."/>
        </authorList>
    </citation>
    <scope>NUCLEOTIDE SEQUENCE [LARGE SCALE GENOMIC DNA]</scope>
    <source>
        <strain evidence="2 3">Mada1488</strain>
    </source>
</reference>
<evidence type="ECO:0000313" key="3">
    <source>
        <dbReference type="Proteomes" id="UP000325161"/>
    </source>
</evidence>
<dbReference type="AlphaFoldDB" id="A0A5C0B6N5"/>
<gene>
    <name evidence="2" type="ORF">FXN63_24280</name>
</gene>
<accession>A0A5C0B6N5</accession>
<evidence type="ECO:0000256" key="1">
    <source>
        <dbReference type="SAM" id="MobiDB-lite"/>
    </source>
</evidence>
<dbReference type="RefSeq" id="WP_148818082.1">
    <property type="nucleotide sequence ID" value="NZ_CP043046.1"/>
</dbReference>
<name>A0A5C0B6N5_9BURK</name>
<sequence>MLLVRGAPARAGKVDSDNPHRARVPGMVEASVAATRAANDNVTALDVLAAELRDSVARFKLS</sequence>